<reference evidence="2" key="2">
    <citation type="submission" date="2020-08" db="EMBL/GenBank/DDBJ databases">
        <title>Plant Genome Project.</title>
        <authorList>
            <person name="Zhang R.-G."/>
        </authorList>
    </citation>
    <scope>NUCLEOTIDE SEQUENCE</scope>
    <source>
        <strain evidence="2">Huo1</strain>
        <tissue evidence="2">Leaf</tissue>
    </source>
</reference>
<reference evidence="2" key="1">
    <citation type="submission" date="2018-01" db="EMBL/GenBank/DDBJ databases">
        <authorList>
            <person name="Mao J.F."/>
        </authorList>
    </citation>
    <scope>NUCLEOTIDE SEQUENCE</scope>
    <source>
        <strain evidence="2">Huo1</strain>
        <tissue evidence="2">Leaf</tissue>
    </source>
</reference>
<dbReference type="InterPro" id="IPR034571">
    <property type="entry name" value="APEM9"/>
</dbReference>
<gene>
    <name evidence="2" type="ORF">SASPL_150440</name>
</gene>
<dbReference type="EMBL" id="PNBA02000020">
    <property type="protein sequence ID" value="KAG6389003.1"/>
    <property type="molecule type" value="Genomic_DNA"/>
</dbReference>
<name>A0A8X8W683_SALSN</name>
<keyword evidence="1" id="KW-0812">Transmembrane</keyword>
<keyword evidence="1" id="KW-1133">Transmembrane helix</keyword>
<evidence type="ECO:0000313" key="2">
    <source>
        <dbReference type="EMBL" id="KAG6389003.1"/>
    </source>
</evidence>
<comment type="caution">
    <text evidence="2">The sequence shown here is derived from an EMBL/GenBank/DDBJ whole genome shotgun (WGS) entry which is preliminary data.</text>
</comment>
<dbReference type="AlphaFoldDB" id="A0A8X8W683"/>
<dbReference type="PANTHER" id="PTHR36361:SF1">
    <property type="entry name" value="PROTEIN APEM9"/>
    <property type="match status" value="1"/>
</dbReference>
<keyword evidence="3" id="KW-1185">Reference proteome</keyword>
<accession>A0A8X8W683</accession>
<organism evidence="2">
    <name type="scientific">Salvia splendens</name>
    <name type="common">Scarlet sage</name>
    <dbReference type="NCBI Taxonomy" id="180675"/>
    <lineage>
        <taxon>Eukaryota</taxon>
        <taxon>Viridiplantae</taxon>
        <taxon>Streptophyta</taxon>
        <taxon>Embryophyta</taxon>
        <taxon>Tracheophyta</taxon>
        <taxon>Spermatophyta</taxon>
        <taxon>Magnoliopsida</taxon>
        <taxon>eudicotyledons</taxon>
        <taxon>Gunneridae</taxon>
        <taxon>Pentapetalae</taxon>
        <taxon>asterids</taxon>
        <taxon>lamiids</taxon>
        <taxon>Lamiales</taxon>
        <taxon>Lamiaceae</taxon>
        <taxon>Nepetoideae</taxon>
        <taxon>Mentheae</taxon>
        <taxon>Salviinae</taxon>
        <taxon>Salvia</taxon>
        <taxon>Salvia subgen. Calosphace</taxon>
        <taxon>core Calosphace</taxon>
    </lineage>
</organism>
<protein>
    <submittedName>
        <fullName evidence="2">Uncharacterized protein</fullName>
    </submittedName>
</protein>
<keyword evidence="1" id="KW-0472">Membrane</keyword>
<dbReference type="GO" id="GO:0015919">
    <property type="term" value="P:peroxisomal membrane transport"/>
    <property type="evidence" value="ECO:0007669"/>
    <property type="project" value="InterPro"/>
</dbReference>
<sequence length="385" mass="44203">MDIRDESWSIWEQIDIAENYLVCCLFDEAASLSSTILKQLLQNNNRINQVSEFPESFEDEWIDMLESAAMVLVQSMKQLTRTSEILKELTLLFGSVNRIPVQVFVSGLVVRMKASGDLKIYVIRSETRVTVLLPHRVCFQLSEGLSNIAQGFLEEFVNSWTYVDDKYHPLLGEEARVADTGGSHYPFFISVDKYLEVVELYVVTLLATTLKDTNLAISWVEKAVLPMEKRQVLLRRLQSMSSSMTSSSQTSIYRHEFLKDQTPYNEHQKDNAPGFPTHEQNNTAKAEILKLSRDRVPYYSWFPTFKVKLGNVQLSIPSGKFLLASLLLIMFYITRKKQAMLKRFLVKHALSFRKAFLDLWQLAFSYQVNPLAAVQTLPNSTRGSR</sequence>
<evidence type="ECO:0000256" key="1">
    <source>
        <dbReference type="SAM" id="Phobius"/>
    </source>
</evidence>
<dbReference type="Proteomes" id="UP000298416">
    <property type="component" value="Unassembled WGS sequence"/>
</dbReference>
<evidence type="ECO:0000313" key="3">
    <source>
        <dbReference type="Proteomes" id="UP000298416"/>
    </source>
</evidence>
<feature type="transmembrane region" description="Helical" evidence="1">
    <location>
        <begin position="314"/>
        <end position="333"/>
    </location>
</feature>
<proteinExistence type="predicted"/>
<dbReference type="PANTHER" id="PTHR36361">
    <property type="entry name" value="PROTEIN APEM9"/>
    <property type="match status" value="1"/>
</dbReference>